<gene>
    <name evidence="1" type="ORF">VC83_09193</name>
</gene>
<sequence length="77" mass="9004">MTFLSKPFTFMQLATRWSASYDPVSNESSLAVPIKFVHAAENNIQWIVFELVQKFRGPRTGKFHAIAWWSARWPIDF</sequence>
<reference evidence="1" key="1">
    <citation type="submission" date="2016-03" db="EMBL/GenBank/DDBJ databases">
        <title>Updated assembly of Pseudogymnoascus destructans, the fungus causing white-nose syndrome of bats.</title>
        <authorList>
            <person name="Palmer J.M."/>
            <person name="Drees K.P."/>
            <person name="Foster J.T."/>
            <person name="Lindner D.L."/>
        </authorList>
    </citation>
    <scope>NUCLEOTIDE SEQUENCE [LARGE SCALE GENOMIC DNA]</scope>
    <source>
        <strain evidence="1">20631-21</strain>
    </source>
</reference>
<organism evidence="1">
    <name type="scientific">Pseudogymnoascus destructans</name>
    <dbReference type="NCBI Taxonomy" id="655981"/>
    <lineage>
        <taxon>Eukaryota</taxon>
        <taxon>Fungi</taxon>
        <taxon>Dikarya</taxon>
        <taxon>Ascomycota</taxon>
        <taxon>Pezizomycotina</taxon>
        <taxon>Leotiomycetes</taxon>
        <taxon>Thelebolales</taxon>
        <taxon>Thelebolaceae</taxon>
        <taxon>Pseudogymnoascus</taxon>
    </lineage>
</organism>
<proteinExistence type="predicted"/>
<dbReference type="EMBL" id="KV441419">
    <property type="protein sequence ID" value="OAF54568.2"/>
    <property type="molecule type" value="Genomic_DNA"/>
</dbReference>
<dbReference type="VEuPathDB" id="FungiDB:GMDG_08393"/>
<name>A0A176ZXF8_9PEZI</name>
<dbReference type="AlphaFoldDB" id="A0A176ZXF8"/>
<evidence type="ECO:0000313" key="1">
    <source>
        <dbReference type="EMBL" id="OAF54568.2"/>
    </source>
</evidence>
<dbReference type="Proteomes" id="UP000077154">
    <property type="component" value="Unassembled WGS sequence"/>
</dbReference>
<dbReference type="RefSeq" id="XP_024319872.1">
    <property type="nucleotide sequence ID" value="XM_024472638.1"/>
</dbReference>
<dbReference type="GeneID" id="36292230"/>
<protein>
    <submittedName>
        <fullName evidence="1">Uncharacterized protein</fullName>
    </submittedName>
</protein>
<accession>A0A176ZXF8</accession>